<dbReference type="SUPFAM" id="SSF53756">
    <property type="entry name" value="UDP-Glycosyltransferase/glycogen phosphorylase"/>
    <property type="match status" value="1"/>
</dbReference>
<organism evidence="3 4">
    <name type="scientific">Bacteroides cellulosilyticus</name>
    <dbReference type="NCBI Taxonomy" id="246787"/>
    <lineage>
        <taxon>Bacteria</taxon>
        <taxon>Pseudomonadati</taxon>
        <taxon>Bacteroidota</taxon>
        <taxon>Bacteroidia</taxon>
        <taxon>Bacteroidales</taxon>
        <taxon>Bacteroidaceae</taxon>
        <taxon>Bacteroides</taxon>
    </lineage>
</organism>
<dbReference type="RefSeq" id="WP_195598606.1">
    <property type="nucleotide sequence ID" value="NZ_DAWEQE010000163.1"/>
</dbReference>
<dbReference type="EMBL" id="JARFID010000006">
    <property type="protein sequence ID" value="MDE8694293.1"/>
    <property type="molecule type" value="Genomic_DNA"/>
</dbReference>
<sequence>MKKIIRITTIPLSLKVLLRGQLKYMSQYYDVVAISSGDGLEEALLEQGVRGYRIDMTRQITPLKDLLALFQLIKVLRKEKPDIVHTHTPKAGVLGMLAAWITRVPCRLHTVAGLPLLVANGKRRKLLEFVEKLTYGCATMVYPNSYVMKDIIQSLNLVDSRKLKVIANGSSNGIDTSFFVKERCLSKDKIRKNIGILQTDYVFVFVGRVVADKGVNELMCAFTKLSSEFSDIKLLIIGPFEKELDSISIQSEKELETNNAIYYQGFQKDVRPFFAASDALAFPSYREGFPNVVLQAGAMGLPSIVTDINGCNEIIQDGVNGKIIPPRDEYALYEAMKWMYEHRDREVKEMAKRARPMIVERYEQRMVWEALLKEYRSL</sequence>
<name>A0AAW6M346_9BACE</name>
<evidence type="ECO:0000259" key="1">
    <source>
        <dbReference type="Pfam" id="PF00534"/>
    </source>
</evidence>
<dbReference type="GO" id="GO:0016757">
    <property type="term" value="F:glycosyltransferase activity"/>
    <property type="evidence" value="ECO:0007669"/>
    <property type="project" value="InterPro"/>
</dbReference>
<dbReference type="Proteomes" id="UP001221924">
    <property type="component" value="Unassembled WGS sequence"/>
</dbReference>
<evidence type="ECO:0000313" key="4">
    <source>
        <dbReference type="Proteomes" id="UP001221924"/>
    </source>
</evidence>
<comment type="caution">
    <text evidence="3">The sequence shown here is derived from an EMBL/GenBank/DDBJ whole genome shotgun (WGS) entry which is preliminary data.</text>
</comment>
<gene>
    <name evidence="3" type="ORF">PZH42_09255</name>
</gene>
<dbReference type="PANTHER" id="PTHR12526">
    <property type="entry name" value="GLYCOSYLTRANSFERASE"/>
    <property type="match status" value="1"/>
</dbReference>
<dbReference type="CDD" id="cd03808">
    <property type="entry name" value="GT4_CapM-like"/>
    <property type="match status" value="1"/>
</dbReference>
<dbReference type="InterPro" id="IPR028098">
    <property type="entry name" value="Glyco_trans_4-like_N"/>
</dbReference>
<dbReference type="PANTHER" id="PTHR12526:SF630">
    <property type="entry name" value="GLYCOSYLTRANSFERASE"/>
    <property type="match status" value="1"/>
</dbReference>
<feature type="domain" description="Glycosyltransferase subfamily 4-like N-terminal" evidence="2">
    <location>
        <begin position="29"/>
        <end position="169"/>
    </location>
</feature>
<protein>
    <submittedName>
        <fullName evidence="3">Glycosyltransferase family 4 protein</fullName>
    </submittedName>
</protein>
<reference evidence="3" key="1">
    <citation type="submission" date="2023-03" db="EMBL/GenBank/DDBJ databases">
        <title>DFI Biobank Strains.</title>
        <authorList>
            <person name="Mostad J."/>
            <person name="Paddock L."/>
            <person name="Medina S."/>
            <person name="Waligurski E."/>
            <person name="Barat B."/>
            <person name="Smith R."/>
            <person name="Burgo V."/>
            <person name="Metcalfe C."/>
            <person name="Woodson C."/>
            <person name="Sundararajan A."/>
            <person name="Ramaswamy R."/>
            <person name="Lin H."/>
            <person name="Pamer E.G."/>
        </authorList>
    </citation>
    <scope>NUCLEOTIDE SEQUENCE</scope>
    <source>
        <strain evidence="3">DFI.9.5</strain>
    </source>
</reference>
<evidence type="ECO:0000313" key="3">
    <source>
        <dbReference type="EMBL" id="MDE8694293.1"/>
    </source>
</evidence>
<dbReference type="Gene3D" id="3.40.50.2000">
    <property type="entry name" value="Glycogen Phosphorylase B"/>
    <property type="match status" value="2"/>
</dbReference>
<dbReference type="Pfam" id="PF00534">
    <property type="entry name" value="Glycos_transf_1"/>
    <property type="match status" value="1"/>
</dbReference>
<feature type="domain" description="Glycosyl transferase family 1" evidence="1">
    <location>
        <begin position="187"/>
        <end position="355"/>
    </location>
</feature>
<evidence type="ECO:0000259" key="2">
    <source>
        <dbReference type="Pfam" id="PF13579"/>
    </source>
</evidence>
<dbReference type="AlphaFoldDB" id="A0AAW6M346"/>
<dbReference type="InterPro" id="IPR001296">
    <property type="entry name" value="Glyco_trans_1"/>
</dbReference>
<dbReference type="Pfam" id="PF13579">
    <property type="entry name" value="Glyco_trans_4_4"/>
    <property type="match status" value="1"/>
</dbReference>
<proteinExistence type="predicted"/>
<accession>A0AAW6M346</accession>